<dbReference type="AlphaFoldDB" id="A0A9X2VFZ2"/>
<evidence type="ECO:0000313" key="1">
    <source>
        <dbReference type="EMBL" id="MCS7475953.1"/>
    </source>
</evidence>
<dbReference type="SUPFAM" id="SSF48576">
    <property type="entry name" value="Terpenoid synthases"/>
    <property type="match status" value="1"/>
</dbReference>
<dbReference type="Proteomes" id="UP001141259">
    <property type="component" value="Unassembled WGS sequence"/>
</dbReference>
<evidence type="ECO:0000313" key="2">
    <source>
        <dbReference type="Proteomes" id="UP001141259"/>
    </source>
</evidence>
<proteinExistence type="predicted"/>
<protein>
    <submittedName>
        <fullName evidence="1">Squalene/phytoene synthase family protein</fullName>
    </submittedName>
</protein>
<dbReference type="InterPro" id="IPR002060">
    <property type="entry name" value="Squ/phyt_synthse"/>
</dbReference>
<name>A0A9X2VFZ2_9PSEU</name>
<accession>A0A9X2VFZ2</accession>
<sequence>MVNSLDLAGVPDPALRASFELCDRVHAAADPDTHHLVRTYLPASKHRYLHALHAYFAATEDIADDCFTDWAAETGAEVRTGLGDHPLRQAFAHTVRTRGLDVLVLDEFLETIRQDREAPRRCATFEDLRGFLRGAGGAPARLTLPLLEPVRPAEREMSLLGEVFRLLDVSRDHGHDLRTGRRYLPDEPVDVVVRQARRLVEEGAAVLDLVHPSSRPFLEMAIAGALAGLDELSGAEWLDGVAGPHRTFSGTVR</sequence>
<dbReference type="InterPro" id="IPR008949">
    <property type="entry name" value="Isoprenoid_synthase_dom_sf"/>
</dbReference>
<dbReference type="RefSeq" id="WP_259621477.1">
    <property type="nucleotide sequence ID" value="NZ_JANYMP010000002.1"/>
</dbReference>
<dbReference type="Gene3D" id="1.10.600.10">
    <property type="entry name" value="Farnesyl Diphosphate Synthase"/>
    <property type="match status" value="1"/>
</dbReference>
<dbReference type="Pfam" id="PF00494">
    <property type="entry name" value="SQS_PSY"/>
    <property type="match status" value="1"/>
</dbReference>
<reference evidence="1" key="1">
    <citation type="submission" date="2022-08" db="EMBL/GenBank/DDBJ databases">
        <authorList>
            <person name="Tistechok S."/>
            <person name="Samborskyy M."/>
            <person name="Roman I."/>
        </authorList>
    </citation>
    <scope>NUCLEOTIDE SEQUENCE</scope>
    <source>
        <strain evidence="1">DSM 103496</strain>
    </source>
</reference>
<organism evidence="1 2">
    <name type="scientific">Umezawaea endophytica</name>
    <dbReference type="NCBI Taxonomy" id="1654476"/>
    <lineage>
        <taxon>Bacteria</taxon>
        <taxon>Bacillati</taxon>
        <taxon>Actinomycetota</taxon>
        <taxon>Actinomycetes</taxon>
        <taxon>Pseudonocardiales</taxon>
        <taxon>Pseudonocardiaceae</taxon>
        <taxon>Umezawaea</taxon>
    </lineage>
</organism>
<keyword evidence="2" id="KW-1185">Reference proteome</keyword>
<dbReference type="EMBL" id="JANYMP010000002">
    <property type="protein sequence ID" value="MCS7475953.1"/>
    <property type="molecule type" value="Genomic_DNA"/>
</dbReference>
<comment type="caution">
    <text evidence="1">The sequence shown here is derived from an EMBL/GenBank/DDBJ whole genome shotgun (WGS) entry which is preliminary data.</text>
</comment>
<gene>
    <name evidence="1" type="ORF">NZH93_03730</name>
</gene>